<organism evidence="2">
    <name type="scientific">freshwater metagenome</name>
    <dbReference type="NCBI Taxonomy" id="449393"/>
    <lineage>
        <taxon>unclassified sequences</taxon>
        <taxon>metagenomes</taxon>
        <taxon>ecological metagenomes</taxon>
    </lineage>
</organism>
<proteinExistence type="predicted"/>
<feature type="region of interest" description="Disordered" evidence="1">
    <location>
        <begin position="139"/>
        <end position="166"/>
    </location>
</feature>
<accession>A0A6J7J5B8</accession>
<dbReference type="EMBL" id="CAFBNF010000051">
    <property type="protein sequence ID" value="CAB4937837.1"/>
    <property type="molecule type" value="Genomic_DNA"/>
</dbReference>
<protein>
    <submittedName>
        <fullName evidence="2">Unannotated protein</fullName>
    </submittedName>
</protein>
<dbReference type="AlphaFoldDB" id="A0A6J7J5B8"/>
<gene>
    <name evidence="2" type="ORF">UFOPK3773_00657</name>
</gene>
<name>A0A6J7J5B8_9ZZZZ</name>
<evidence type="ECO:0000256" key="1">
    <source>
        <dbReference type="SAM" id="MobiDB-lite"/>
    </source>
</evidence>
<reference evidence="2" key="1">
    <citation type="submission" date="2020-05" db="EMBL/GenBank/DDBJ databases">
        <authorList>
            <person name="Chiriac C."/>
            <person name="Salcher M."/>
            <person name="Ghai R."/>
            <person name="Kavagutti S V."/>
        </authorList>
    </citation>
    <scope>NUCLEOTIDE SEQUENCE</scope>
</reference>
<sequence length="204" mass="22661">MLVVDEFLEQRIGDALRHPAVNLSVDDRGIHEDARILHHDVAHDLGRPRLRINLDLDHMAGIGEGASRVVDALPVEPRPPTRVAVRRQIGSARHLVERHANIRADHVGVTPAQHEVTRRALQHRARDLLDLLGKGLTGIGRRPTTDHHRPAGEAAPSEGCRIGVSRDDSNPMWLDAEVVCDELRQRRVQPLAVRTRSNARGDIA</sequence>
<evidence type="ECO:0000313" key="2">
    <source>
        <dbReference type="EMBL" id="CAB4937837.1"/>
    </source>
</evidence>